<dbReference type="Proteomes" id="UP000190423">
    <property type="component" value="Unassembled WGS sequence"/>
</dbReference>
<protein>
    <submittedName>
        <fullName evidence="2">Uncharacterized protein</fullName>
    </submittedName>
</protein>
<dbReference type="STRING" id="261392.SAMN02745149_00122"/>
<dbReference type="EMBL" id="FUWG01000002">
    <property type="protein sequence ID" value="SJZ29620.1"/>
    <property type="molecule type" value="Genomic_DNA"/>
</dbReference>
<keyword evidence="3" id="KW-1185">Reference proteome</keyword>
<proteinExistence type="predicted"/>
<keyword evidence="1" id="KW-0472">Membrane</keyword>
<organism evidence="2 3">
    <name type="scientific">Treponema porcinum</name>
    <dbReference type="NCBI Taxonomy" id="261392"/>
    <lineage>
        <taxon>Bacteria</taxon>
        <taxon>Pseudomonadati</taxon>
        <taxon>Spirochaetota</taxon>
        <taxon>Spirochaetia</taxon>
        <taxon>Spirochaetales</taxon>
        <taxon>Treponemataceae</taxon>
        <taxon>Treponema</taxon>
    </lineage>
</organism>
<accession>A0A1T4JHG9</accession>
<keyword evidence="1" id="KW-1133">Transmembrane helix</keyword>
<evidence type="ECO:0000313" key="3">
    <source>
        <dbReference type="Proteomes" id="UP000190423"/>
    </source>
</evidence>
<sequence>MSIYLRFIEYFLFIAYHYAMFRKRIFPAIFLTFSILSAASFALLRNACTVQNDAVFLASAAGRTAVITDGNMTSVQKTELNELNDIQKNTQAFSKKNNAGAFILYIKNAVSCVPRLKKAEFIGAIMRRLSVQNKYLSSVVKTQTLF</sequence>
<feature type="transmembrane region" description="Helical" evidence="1">
    <location>
        <begin position="25"/>
        <end position="44"/>
    </location>
</feature>
<name>A0A1T4JHG9_TREPO</name>
<reference evidence="2 3" key="1">
    <citation type="submission" date="2017-02" db="EMBL/GenBank/DDBJ databases">
        <authorList>
            <person name="Peterson S.W."/>
        </authorList>
    </citation>
    <scope>NUCLEOTIDE SEQUENCE [LARGE SCALE GENOMIC DNA]</scope>
    <source>
        <strain evidence="2 3">ATCC BAA-908</strain>
    </source>
</reference>
<evidence type="ECO:0000256" key="1">
    <source>
        <dbReference type="SAM" id="Phobius"/>
    </source>
</evidence>
<dbReference type="AlphaFoldDB" id="A0A1T4JHG9"/>
<keyword evidence="1" id="KW-0812">Transmembrane</keyword>
<gene>
    <name evidence="2" type="ORF">SAMN02745149_00122</name>
</gene>
<evidence type="ECO:0000313" key="2">
    <source>
        <dbReference type="EMBL" id="SJZ29620.1"/>
    </source>
</evidence>